<dbReference type="InterPro" id="IPR014567">
    <property type="entry name" value="UCP031900"/>
</dbReference>
<dbReference type="AlphaFoldDB" id="A0A940S3V7"/>
<accession>A0A940S3V7</accession>
<gene>
    <name evidence="3" type="ORF">J5474_12030</name>
</gene>
<evidence type="ECO:0000259" key="2">
    <source>
        <dbReference type="Pfam" id="PF13449"/>
    </source>
</evidence>
<dbReference type="SUPFAM" id="SSF101898">
    <property type="entry name" value="NHL repeat"/>
    <property type="match status" value="1"/>
</dbReference>
<dbReference type="PIRSF" id="PIRSF031900">
    <property type="entry name" value="UCP031900"/>
    <property type="match status" value="1"/>
</dbReference>
<feature type="domain" description="Phytase-like" evidence="2">
    <location>
        <begin position="48"/>
        <end position="286"/>
    </location>
</feature>
<dbReference type="Gene3D" id="2.130.10.10">
    <property type="entry name" value="YVTN repeat-like/Quinoprotein amine dehydrogenase"/>
    <property type="match status" value="1"/>
</dbReference>
<dbReference type="InterPro" id="IPR027372">
    <property type="entry name" value="Phytase-like_dom"/>
</dbReference>
<organism evidence="3 4">
    <name type="scientific">Sagittula salina</name>
    <dbReference type="NCBI Taxonomy" id="2820268"/>
    <lineage>
        <taxon>Bacteria</taxon>
        <taxon>Pseudomonadati</taxon>
        <taxon>Pseudomonadota</taxon>
        <taxon>Alphaproteobacteria</taxon>
        <taxon>Rhodobacterales</taxon>
        <taxon>Roseobacteraceae</taxon>
        <taxon>Sagittula</taxon>
    </lineage>
</organism>
<sequence>MTHPFRSGLALFCLVCLGATGCTQASPGADPLGSLVWAPSEVTAMGRALGGFSGLEVADDGRAFTAISDRGVIVTGTLERDATEALTGVTVSTRQDLRGPDGALLDKTNVDSEGLAIGLDGRTYVSFEGRNRVWTYGPDVIPRALPAPPAFDEMSDNAGPEALAIDARGRLWTLPERSGQLTHGFPAWRLDGSAWTQPFVIPRSGGFLPVGADFGPDGRLYLLERGFNGFAFRSRVRAFSLTETAITQEQTLFETPSFRHGNLEGISVWRDTGGAIRMTMISDDNFHPLQSTQIVEYRLRP</sequence>
<evidence type="ECO:0000313" key="3">
    <source>
        <dbReference type="EMBL" id="MBP0483215.1"/>
    </source>
</evidence>
<reference evidence="3" key="1">
    <citation type="submission" date="2021-03" db="EMBL/GenBank/DDBJ databases">
        <title>Sagittula salina sp. nov. strain M10.9X isolated from the marine waste.</title>
        <authorList>
            <person name="Satari L."/>
            <person name="Molina-Menor E."/>
            <person name="Vidal-Verdu A."/>
            <person name="Pascual J."/>
            <person name="Pereto J."/>
            <person name="Porcar M."/>
        </authorList>
    </citation>
    <scope>NUCLEOTIDE SEQUENCE</scope>
    <source>
        <strain evidence="3">M10.9X</strain>
    </source>
</reference>
<feature type="chain" id="PRO_5036852250" evidence="1">
    <location>
        <begin position="26"/>
        <end position="301"/>
    </location>
</feature>
<protein>
    <submittedName>
        <fullName evidence="3">Esterase-like activity of phytase family protein</fullName>
    </submittedName>
</protein>
<name>A0A940S3V7_9RHOB</name>
<dbReference type="Proteomes" id="UP000675940">
    <property type="component" value="Unassembled WGS sequence"/>
</dbReference>
<comment type="caution">
    <text evidence="3">The sequence shown here is derived from an EMBL/GenBank/DDBJ whole genome shotgun (WGS) entry which is preliminary data.</text>
</comment>
<dbReference type="Pfam" id="PF13449">
    <property type="entry name" value="Phytase-like"/>
    <property type="match status" value="1"/>
</dbReference>
<dbReference type="RefSeq" id="WP_209361161.1">
    <property type="nucleotide sequence ID" value="NZ_JAGISH010000006.1"/>
</dbReference>
<proteinExistence type="predicted"/>
<dbReference type="EMBL" id="JAGISH010000006">
    <property type="protein sequence ID" value="MBP0483215.1"/>
    <property type="molecule type" value="Genomic_DNA"/>
</dbReference>
<dbReference type="PROSITE" id="PS51257">
    <property type="entry name" value="PROKAR_LIPOPROTEIN"/>
    <property type="match status" value="1"/>
</dbReference>
<keyword evidence="4" id="KW-1185">Reference proteome</keyword>
<dbReference type="InterPro" id="IPR015943">
    <property type="entry name" value="WD40/YVTN_repeat-like_dom_sf"/>
</dbReference>
<feature type="signal peptide" evidence="1">
    <location>
        <begin position="1"/>
        <end position="25"/>
    </location>
</feature>
<evidence type="ECO:0000256" key="1">
    <source>
        <dbReference type="SAM" id="SignalP"/>
    </source>
</evidence>
<keyword evidence="1" id="KW-0732">Signal</keyword>
<evidence type="ECO:0000313" key="4">
    <source>
        <dbReference type="Proteomes" id="UP000675940"/>
    </source>
</evidence>